<gene>
    <name evidence="2" type="ORF">VP01_2959g4</name>
</gene>
<feature type="transmembrane region" description="Helical" evidence="1">
    <location>
        <begin position="294"/>
        <end position="314"/>
    </location>
</feature>
<dbReference type="EMBL" id="LAVV01007900">
    <property type="protein sequence ID" value="KNZ54396.1"/>
    <property type="molecule type" value="Genomic_DNA"/>
</dbReference>
<comment type="caution">
    <text evidence="2">The sequence shown here is derived from an EMBL/GenBank/DDBJ whole genome shotgun (WGS) entry which is preliminary data.</text>
</comment>
<keyword evidence="1" id="KW-0812">Transmembrane</keyword>
<protein>
    <submittedName>
        <fullName evidence="2">Uncharacterized protein</fullName>
    </submittedName>
</protein>
<evidence type="ECO:0000313" key="2">
    <source>
        <dbReference type="EMBL" id="KNZ54396.1"/>
    </source>
</evidence>
<organism evidence="2 3">
    <name type="scientific">Puccinia sorghi</name>
    <dbReference type="NCBI Taxonomy" id="27349"/>
    <lineage>
        <taxon>Eukaryota</taxon>
        <taxon>Fungi</taxon>
        <taxon>Dikarya</taxon>
        <taxon>Basidiomycota</taxon>
        <taxon>Pucciniomycotina</taxon>
        <taxon>Pucciniomycetes</taxon>
        <taxon>Pucciniales</taxon>
        <taxon>Pucciniaceae</taxon>
        <taxon>Puccinia</taxon>
    </lineage>
</organism>
<dbReference type="AlphaFoldDB" id="A0A0L6V0W8"/>
<feature type="transmembrane region" description="Helical" evidence="1">
    <location>
        <begin position="122"/>
        <end position="141"/>
    </location>
</feature>
<dbReference type="Proteomes" id="UP000037035">
    <property type="component" value="Unassembled WGS sequence"/>
</dbReference>
<reference evidence="2 3" key="1">
    <citation type="submission" date="2015-08" db="EMBL/GenBank/DDBJ databases">
        <title>Next Generation Sequencing and Analysis of the Genome of Puccinia sorghi L Schw, the Causal Agent of Maize Common Rust.</title>
        <authorList>
            <person name="Rochi L."/>
            <person name="Burguener G."/>
            <person name="Darino M."/>
            <person name="Turjanski A."/>
            <person name="Kreff E."/>
            <person name="Dieguez M.J."/>
            <person name="Sacco F."/>
        </authorList>
    </citation>
    <scope>NUCLEOTIDE SEQUENCE [LARGE SCALE GENOMIC DNA]</scope>
    <source>
        <strain evidence="2 3">RO10H11247</strain>
    </source>
</reference>
<proteinExistence type="predicted"/>
<keyword evidence="1" id="KW-1133">Transmembrane helix</keyword>
<evidence type="ECO:0000256" key="1">
    <source>
        <dbReference type="SAM" id="Phobius"/>
    </source>
</evidence>
<name>A0A0L6V0W8_9BASI</name>
<evidence type="ECO:0000313" key="3">
    <source>
        <dbReference type="Proteomes" id="UP000037035"/>
    </source>
</evidence>
<keyword evidence="1" id="KW-0472">Membrane</keyword>
<sequence>MVINWSHTLIPGVVQTSVNSLARFCNCVGARGLMEAGETCWCETLETLIEHSQSRLRRKVEGRIFFLGSQGVTTALLLFFLFLWNRIPRRIVCQARIKTKDGRCGGMYGRSSMVYFLGWRDTLVGLGLTEFLLQGTHWLAWPRRAMRLRRMYPLGSPVQSRPSPKQRTGLANFLSLSTCLTRLCYGFFQSEAPHTRTRADDDTSAKTWQITSPARPFRTAPNHARDSWMEPHTGVCHIMNSWKKKLLNTISIAWPIKNVTIHSIDPPPTTTRRRALPGPPSINRRAYCNVAHKILYMLLPVLFLFLFLSLPLFVNDVAFGQPSRGSCVCLYGVTLLLPPVSIAWYATQSPHHLHLRLLPDVSLHRELLACLSDTHHVPIPAPTGVISMYEKGYPFFCLGRIMTFLPWADHGFFALGGSWLFFATEGHIFPPAIRVPIAMAGFTHHLPLLDRLCVDVADEASGSKVSFREGAPADQLKKASPQRSFLRELNLRTLLHRFLGLSCHPNRRRMPSLLLCPFFCVGCKTRAIESIPPFFFITLRAPQRRKMNNTNGPWPIYLPPAELEVTISFHGAEACVDSQVTPRHSSIKFPSITISYSPVAHRDPQASTKCTQSNEISVCAALPILHYLLQGMMTQSRRIDIRPDLRLIMQLGVEISLDPLPEEIMGIFGRQTTRANRAKPIPATRLPEKGFTEVDKGQCLLEDSDLLFMMIEMFEGEQPSGSKPSESTSSRGHPASLEVFHNYSYLGFHELISYHLWSGIIYLAHNLQGLQNITLKGNNFLFGASHKHFDSLREYATSYILCKRLHCKTSITLITTFPQKPMSFGSTQNM</sequence>
<feature type="transmembrane region" description="Helical" evidence="1">
    <location>
        <begin position="64"/>
        <end position="84"/>
    </location>
</feature>
<dbReference type="VEuPathDB" id="FungiDB:VP01_2959g4"/>
<accession>A0A0L6V0W8</accession>
<keyword evidence="3" id="KW-1185">Reference proteome</keyword>